<dbReference type="STRING" id="341454.A0A4S2MRC6"/>
<comment type="subcellular location">
    <subcellularLocation>
        <location evidence="1 4">Nucleus</location>
    </subcellularLocation>
</comment>
<dbReference type="GO" id="GO:0003712">
    <property type="term" value="F:transcription coregulator activity"/>
    <property type="evidence" value="ECO:0007669"/>
    <property type="project" value="InterPro"/>
</dbReference>
<comment type="subunit">
    <text evidence="4">Component of the Mediator complex.</text>
</comment>
<keyword evidence="4" id="KW-0804">Transcription</keyword>
<evidence type="ECO:0000256" key="2">
    <source>
        <dbReference type="ARBA" id="ARBA00010743"/>
    </source>
</evidence>
<reference evidence="6 7" key="1">
    <citation type="submission" date="2019-04" db="EMBL/GenBank/DDBJ databases">
        <title>Comparative genomics and transcriptomics to analyze fruiting body development in filamentous ascomycetes.</title>
        <authorList>
            <consortium name="DOE Joint Genome Institute"/>
            <person name="Lutkenhaus R."/>
            <person name="Traeger S."/>
            <person name="Breuer J."/>
            <person name="Kuo A."/>
            <person name="Lipzen A."/>
            <person name="Pangilinan J."/>
            <person name="Dilworth D."/>
            <person name="Sandor L."/>
            <person name="Poggeler S."/>
            <person name="Barry K."/>
            <person name="Grigoriev I.V."/>
            <person name="Nowrousian M."/>
        </authorList>
    </citation>
    <scope>NUCLEOTIDE SEQUENCE [LARGE SCALE GENOMIC DNA]</scope>
    <source>
        <strain evidence="6 7">CBS 389.68</strain>
    </source>
</reference>
<name>A0A4S2MRC6_9PEZI</name>
<dbReference type="InParanoid" id="A0A4S2MRC6"/>
<keyword evidence="3 4" id="KW-0539">Nucleus</keyword>
<comment type="similarity">
    <text evidence="2 4">Belongs to the Mediator complex subunit 20 family.</text>
</comment>
<sequence>MGVIGIYYIPDPPTPTYTPPGLTTLPPISTFALTNRLYRATSILPSQAPSSPTAPAQPQLLQLLEAPHHSRYIIAVLTTPGASSPSPSSSQTQQQQQSASQSLQPTPTPPTPQQPTATQSQSLQQSPPPPPQHVITTTPDLLHLLKHKLTSQWHERQHLRIEGRVWELNNGEFRVRVGGIMKSGVGQMVKGAVVEVEWVGGEVLVEEVVREVGEGVVGLRGGRWCWGAGEGVEQVGRAWAEVLRFR</sequence>
<evidence type="ECO:0000313" key="7">
    <source>
        <dbReference type="Proteomes" id="UP000298138"/>
    </source>
</evidence>
<organism evidence="6 7">
    <name type="scientific">Ascodesmis nigricans</name>
    <dbReference type="NCBI Taxonomy" id="341454"/>
    <lineage>
        <taxon>Eukaryota</taxon>
        <taxon>Fungi</taxon>
        <taxon>Dikarya</taxon>
        <taxon>Ascomycota</taxon>
        <taxon>Pezizomycotina</taxon>
        <taxon>Pezizomycetes</taxon>
        <taxon>Pezizales</taxon>
        <taxon>Ascodesmidaceae</taxon>
        <taxon>Ascodesmis</taxon>
    </lineage>
</organism>
<gene>
    <name evidence="4" type="primary">MED20</name>
    <name evidence="6" type="ORF">EX30DRAFT_366740</name>
</gene>
<dbReference type="Pfam" id="PF08612">
    <property type="entry name" value="Med20"/>
    <property type="match status" value="1"/>
</dbReference>
<keyword evidence="4" id="KW-0805">Transcription regulation</keyword>
<feature type="compositionally biased region" description="Low complexity" evidence="5">
    <location>
        <begin position="114"/>
        <end position="125"/>
    </location>
</feature>
<evidence type="ECO:0000313" key="6">
    <source>
        <dbReference type="EMBL" id="TGZ77367.1"/>
    </source>
</evidence>
<comment type="function">
    <text evidence="4">Component of the Mediator complex, a coactivator involved in the regulated transcription of nearly all RNA polymerase II-dependent genes. Mediator functions as a bridge to convey information from gene-specific regulatory proteins to the basal RNA polymerase II transcription machinery. Mediator is recruited to promoters by direct interactions with regulatory proteins and serves as a scaffold for the assembly of a functional preinitiation complex with RNA polymerase II and the general transcription factors.</text>
</comment>
<dbReference type="GO" id="GO:0016592">
    <property type="term" value="C:mediator complex"/>
    <property type="evidence" value="ECO:0007669"/>
    <property type="project" value="InterPro"/>
</dbReference>
<dbReference type="AlphaFoldDB" id="A0A4S2MRC6"/>
<evidence type="ECO:0000256" key="1">
    <source>
        <dbReference type="ARBA" id="ARBA00004123"/>
    </source>
</evidence>
<evidence type="ECO:0000256" key="5">
    <source>
        <dbReference type="SAM" id="MobiDB-lite"/>
    </source>
</evidence>
<dbReference type="GO" id="GO:0006357">
    <property type="term" value="P:regulation of transcription by RNA polymerase II"/>
    <property type="evidence" value="ECO:0007669"/>
    <property type="project" value="InterPro"/>
</dbReference>
<keyword evidence="4" id="KW-0010">Activator</keyword>
<proteinExistence type="inferred from homology"/>
<dbReference type="InterPro" id="IPR013921">
    <property type="entry name" value="Mediator_Med20"/>
</dbReference>
<dbReference type="EMBL" id="ML220154">
    <property type="protein sequence ID" value="TGZ77367.1"/>
    <property type="molecule type" value="Genomic_DNA"/>
</dbReference>
<feature type="compositionally biased region" description="Low complexity" evidence="5">
    <location>
        <begin position="79"/>
        <end position="105"/>
    </location>
</feature>
<evidence type="ECO:0000256" key="3">
    <source>
        <dbReference type="ARBA" id="ARBA00023242"/>
    </source>
</evidence>
<evidence type="ECO:0000256" key="4">
    <source>
        <dbReference type="RuleBase" id="RU364152"/>
    </source>
</evidence>
<accession>A0A4S2MRC6</accession>
<protein>
    <recommendedName>
        <fullName evidence="4">Mediator of RNA polymerase II transcription subunit 20</fullName>
    </recommendedName>
    <alternativeName>
        <fullName evidence="4">Mediator complex subunit 20</fullName>
    </alternativeName>
</protein>
<feature type="region of interest" description="Disordered" evidence="5">
    <location>
        <begin position="79"/>
        <end position="136"/>
    </location>
</feature>
<keyword evidence="7" id="KW-1185">Reference proteome</keyword>
<dbReference type="Proteomes" id="UP000298138">
    <property type="component" value="Unassembled WGS sequence"/>
</dbReference>